<accession>A0A2K1QSH6</accession>
<dbReference type="InterPro" id="IPR009991">
    <property type="entry name" value="DCTN3"/>
</dbReference>
<dbReference type="GO" id="GO:0061640">
    <property type="term" value="P:cytoskeleton-dependent cytokinesis"/>
    <property type="evidence" value="ECO:0007669"/>
    <property type="project" value="InterPro"/>
</dbReference>
<dbReference type="AlphaFoldDB" id="A0A2K1QSH6"/>
<comment type="caution">
    <text evidence="2">The sequence shown here is derived from an EMBL/GenBank/DDBJ whole genome shotgun (WGS) entry which is preliminary data.</text>
</comment>
<keyword evidence="1" id="KW-0175">Coiled coil</keyword>
<name>A0A2K1QSH6_9PEZI</name>
<organism evidence="2 3">
    <name type="scientific">Sphaceloma murrayae</name>
    <dbReference type="NCBI Taxonomy" id="2082308"/>
    <lineage>
        <taxon>Eukaryota</taxon>
        <taxon>Fungi</taxon>
        <taxon>Dikarya</taxon>
        <taxon>Ascomycota</taxon>
        <taxon>Pezizomycotina</taxon>
        <taxon>Dothideomycetes</taxon>
        <taxon>Dothideomycetidae</taxon>
        <taxon>Myriangiales</taxon>
        <taxon>Elsinoaceae</taxon>
        <taxon>Sphaceloma</taxon>
    </lineage>
</organism>
<evidence type="ECO:0000313" key="2">
    <source>
        <dbReference type="EMBL" id="PNS18034.1"/>
    </source>
</evidence>
<protein>
    <submittedName>
        <fullName evidence="2">Uncharacterized protein</fullName>
    </submittedName>
</protein>
<dbReference type="Proteomes" id="UP000243797">
    <property type="component" value="Unassembled WGS sequence"/>
</dbReference>
<reference evidence="2 3" key="1">
    <citation type="submission" date="2017-06" db="EMBL/GenBank/DDBJ databases">
        <title>Draft genome sequence of a variant of Elsinoe murrayae.</title>
        <authorList>
            <person name="Cheng Q."/>
        </authorList>
    </citation>
    <scope>NUCLEOTIDE SEQUENCE [LARGE SCALE GENOMIC DNA]</scope>
    <source>
        <strain evidence="2 3">CQ-2017a</strain>
    </source>
</reference>
<evidence type="ECO:0000256" key="1">
    <source>
        <dbReference type="SAM" id="Coils"/>
    </source>
</evidence>
<feature type="coiled-coil region" evidence="1">
    <location>
        <begin position="137"/>
        <end position="197"/>
    </location>
</feature>
<dbReference type="GO" id="GO:0005869">
    <property type="term" value="C:dynactin complex"/>
    <property type="evidence" value="ECO:0007669"/>
    <property type="project" value="InterPro"/>
</dbReference>
<dbReference type="OrthoDB" id="5403729at2759"/>
<keyword evidence="3" id="KW-1185">Reference proteome</keyword>
<dbReference type="EMBL" id="NKHZ01000047">
    <property type="protein sequence ID" value="PNS18034.1"/>
    <property type="molecule type" value="Genomic_DNA"/>
</dbReference>
<dbReference type="InParanoid" id="A0A2K1QSH6"/>
<proteinExistence type="predicted"/>
<dbReference type="Pfam" id="PF07426">
    <property type="entry name" value="Dynactin_p22"/>
    <property type="match status" value="1"/>
</dbReference>
<sequence length="205" mass="22839">MTDQPQLAIQTLNLLEERLSKLQLIVHGDGPEEDARDTSSAYPITVRLQSVERALSKLESTSSSIAQLLRLHKNQRTDLDISRKHGHEAQPKSVAATVVLAHASQLTSTTSQLRSIQDAPVPDSIGSVHVVAQVPRMIQAQDRAESQRQQMNELRARSAEIVARWHRIGVLGVGEVISEWDERLTDAERDIRQAAARRRREAGII</sequence>
<evidence type="ECO:0000313" key="3">
    <source>
        <dbReference type="Proteomes" id="UP000243797"/>
    </source>
</evidence>
<gene>
    <name evidence="2" type="ORF">CAC42_3993</name>
</gene>